<dbReference type="GO" id="GO:0016020">
    <property type="term" value="C:membrane"/>
    <property type="evidence" value="ECO:0007669"/>
    <property type="project" value="InterPro"/>
</dbReference>
<keyword evidence="2" id="KW-0645">Protease</keyword>
<comment type="cofactor">
    <cofactor evidence="8">
        <name>Zn(2+)</name>
        <dbReference type="ChEBI" id="CHEBI:29105"/>
    </cofactor>
    <text evidence="8">Binds 1 zinc ion per subunit.</text>
</comment>
<dbReference type="PANTHER" id="PTHR10942:SF0">
    <property type="entry name" value="LEISHMANOLYSIN-LIKE PEPTIDASE"/>
    <property type="match status" value="1"/>
</dbReference>
<dbReference type="FunFam" id="3.90.132.10:FF:000003">
    <property type="entry name" value="GP63-like"/>
    <property type="match status" value="1"/>
</dbReference>
<evidence type="ECO:0000313" key="10">
    <source>
        <dbReference type="EMBL" id="EAY18067.1"/>
    </source>
</evidence>
<dbReference type="Gene3D" id="3.90.132.10">
    <property type="entry name" value="Leishmanolysin , domain 2"/>
    <property type="match status" value="1"/>
</dbReference>
<dbReference type="Pfam" id="PF01457">
    <property type="entry name" value="Peptidase_M8"/>
    <property type="match status" value="1"/>
</dbReference>
<name>A2DN79_TRIV3</name>
<dbReference type="InParanoid" id="A2DN79"/>
<feature type="binding site" evidence="8">
    <location>
        <position position="154"/>
    </location>
    <ligand>
        <name>Zn(2+)</name>
        <dbReference type="ChEBI" id="CHEBI:29105"/>
        <note>catalytic</note>
    </ligand>
</feature>
<evidence type="ECO:0000256" key="4">
    <source>
        <dbReference type="ARBA" id="ARBA00022801"/>
    </source>
</evidence>
<dbReference type="Gene3D" id="3.10.170.20">
    <property type="match status" value="1"/>
</dbReference>
<accession>A2DN79</accession>
<reference evidence="10" key="2">
    <citation type="journal article" date="2007" name="Science">
        <title>Draft genome sequence of the sexually transmitted pathogen Trichomonas vaginalis.</title>
        <authorList>
            <person name="Carlton J.M."/>
            <person name="Hirt R.P."/>
            <person name="Silva J.C."/>
            <person name="Delcher A.L."/>
            <person name="Schatz M."/>
            <person name="Zhao Q."/>
            <person name="Wortman J.R."/>
            <person name="Bidwell S.L."/>
            <person name="Alsmark U.C.M."/>
            <person name="Besteiro S."/>
            <person name="Sicheritz-Ponten T."/>
            <person name="Noel C.J."/>
            <person name="Dacks J.B."/>
            <person name="Foster P.G."/>
            <person name="Simillion C."/>
            <person name="Van de Peer Y."/>
            <person name="Miranda-Saavedra D."/>
            <person name="Barton G.J."/>
            <person name="Westrop G.D."/>
            <person name="Mueller S."/>
            <person name="Dessi D."/>
            <person name="Fiori P.L."/>
            <person name="Ren Q."/>
            <person name="Paulsen I."/>
            <person name="Zhang H."/>
            <person name="Bastida-Corcuera F.D."/>
            <person name="Simoes-Barbosa A."/>
            <person name="Brown M.T."/>
            <person name="Hayes R.D."/>
            <person name="Mukherjee M."/>
            <person name="Okumura C.Y."/>
            <person name="Schneider R."/>
            <person name="Smith A.J."/>
            <person name="Vanacova S."/>
            <person name="Villalvazo M."/>
            <person name="Haas B.J."/>
            <person name="Pertea M."/>
            <person name="Feldblyum T.V."/>
            <person name="Utterback T.R."/>
            <person name="Shu C.L."/>
            <person name="Osoegawa K."/>
            <person name="de Jong P.J."/>
            <person name="Hrdy I."/>
            <person name="Horvathova L."/>
            <person name="Zubacova Z."/>
            <person name="Dolezal P."/>
            <person name="Malik S.B."/>
            <person name="Logsdon J.M. Jr."/>
            <person name="Henze K."/>
            <person name="Gupta A."/>
            <person name="Wang C.C."/>
            <person name="Dunne R.L."/>
            <person name="Upcroft J.A."/>
            <person name="Upcroft P."/>
            <person name="White O."/>
            <person name="Salzberg S.L."/>
            <person name="Tang P."/>
            <person name="Chiu C.-H."/>
            <person name="Lee Y.-S."/>
            <person name="Embley T.M."/>
            <person name="Coombs G.H."/>
            <person name="Mottram J.C."/>
            <person name="Tachezy J."/>
            <person name="Fraser-Liggett C.M."/>
            <person name="Johnson P.J."/>
        </authorList>
    </citation>
    <scope>NUCLEOTIDE SEQUENCE [LARGE SCALE GENOMIC DNA]</scope>
    <source>
        <strain evidence="10">G3</strain>
    </source>
</reference>
<evidence type="ECO:0000256" key="2">
    <source>
        <dbReference type="ARBA" id="ARBA00022670"/>
    </source>
</evidence>
<evidence type="ECO:0000256" key="6">
    <source>
        <dbReference type="ARBA" id="ARBA00023049"/>
    </source>
</evidence>
<dbReference type="GO" id="GO:0008233">
    <property type="term" value="F:peptidase activity"/>
    <property type="evidence" value="ECO:0000318"/>
    <property type="project" value="GO_Central"/>
</dbReference>
<evidence type="ECO:0000256" key="3">
    <source>
        <dbReference type="ARBA" id="ARBA00022723"/>
    </source>
</evidence>
<dbReference type="InterPro" id="IPR001577">
    <property type="entry name" value="Peptidase_M8"/>
</dbReference>
<feature type="binding site" evidence="8">
    <location>
        <position position="150"/>
    </location>
    <ligand>
        <name>Zn(2+)</name>
        <dbReference type="ChEBI" id="CHEBI:29105"/>
        <note>catalytic</note>
    </ligand>
</feature>
<keyword evidence="9" id="KW-1133">Transmembrane helix</keyword>
<dbReference type="EMBL" id="DS113222">
    <property type="protein sequence ID" value="EAY18067.1"/>
    <property type="molecule type" value="Genomic_DNA"/>
</dbReference>
<dbReference type="eggNOG" id="KOG2556">
    <property type="taxonomic scope" value="Eukaryota"/>
</dbReference>
<dbReference type="PANTHER" id="PTHR10942">
    <property type="entry name" value="LEISHMANOLYSIN-LIKE PEPTIDASE"/>
    <property type="match status" value="1"/>
</dbReference>
<evidence type="ECO:0000256" key="9">
    <source>
        <dbReference type="SAM" id="Phobius"/>
    </source>
</evidence>
<dbReference type="VEuPathDB" id="TrichDB:TVAG_305870"/>
<dbReference type="GO" id="GO:0004222">
    <property type="term" value="F:metalloendopeptidase activity"/>
    <property type="evidence" value="ECO:0007669"/>
    <property type="project" value="InterPro"/>
</dbReference>
<dbReference type="GO" id="GO:0046872">
    <property type="term" value="F:metal ion binding"/>
    <property type="evidence" value="ECO:0007669"/>
    <property type="project" value="UniProtKB-KW"/>
</dbReference>
<keyword evidence="9" id="KW-0472">Membrane</keyword>
<evidence type="ECO:0000313" key="11">
    <source>
        <dbReference type="Proteomes" id="UP000001542"/>
    </source>
</evidence>
<evidence type="ECO:0000256" key="8">
    <source>
        <dbReference type="PIRSR" id="PIRSR601577-2"/>
    </source>
</evidence>
<gene>
    <name evidence="10" type="ORF">TVAG_305870</name>
</gene>
<proteinExistence type="inferred from homology"/>
<keyword evidence="9" id="KW-0812">Transmembrane</keyword>
<evidence type="ECO:0000256" key="7">
    <source>
        <dbReference type="PIRSR" id="PIRSR601577-1"/>
    </source>
</evidence>
<dbReference type="GO" id="GO:0007155">
    <property type="term" value="P:cell adhesion"/>
    <property type="evidence" value="ECO:0007669"/>
    <property type="project" value="InterPro"/>
</dbReference>
<dbReference type="KEGG" id="tva:5463571"/>
<keyword evidence="6 8" id="KW-0482">Metalloprotease</keyword>
<feature type="transmembrane region" description="Helical" evidence="9">
    <location>
        <begin position="551"/>
        <end position="574"/>
    </location>
</feature>
<feature type="active site" evidence="7">
    <location>
        <position position="151"/>
    </location>
</feature>
<keyword evidence="5 8" id="KW-0862">Zinc</keyword>
<evidence type="ECO:0000256" key="5">
    <source>
        <dbReference type="ARBA" id="ARBA00022833"/>
    </source>
</evidence>
<evidence type="ECO:0000256" key="1">
    <source>
        <dbReference type="ARBA" id="ARBA00005860"/>
    </source>
</evidence>
<comment type="similarity">
    <text evidence="1">Belongs to the peptidase M8 family.</text>
</comment>
<keyword evidence="4" id="KW-0378">Hydrolase</keyword>
<dbReference type="RefSeq" id="XP_001579053.1">
    <property type="nucleotide sequence ID" value="XM_001579003.1"/>
</dbReference>
<dbReference type="OrthoDB" id="527990at2759"/>
<keyword evidence="3 8" id="KW-0479">Metal-binding</keyword>
<dbReference type="FunFam" id="3.10.170.20:FF:000003">
    <property type="entry name" value="GP63-like"/>
    <property type="match status" value="1"/>
</dbReference>
<sequence length="595" mass="66637">MNGTHDDELTCINVGQSVKWQSTQFTCSSADILNSSHIKAAVETMENVRIFLQKLLKVIPLDSPISVTNYNGWTNYKLPFSVSNVDLYMGILSRPYGENSNIVASAGSNIKESTFYRPIHGAVFLNPRFIPTIAQSENSTNNAFFYVCIHEIFHALGIGSDKFELFHPYENSTRYSPIYCSLNKSGKIMKFIITPYAHLFATKQFGTEIFIGDNGTCPSGIEIEDGGGLGTSENHLEGRTYMTELMTGATIQSSAGPFNRLTDASLALLQDSGNYKVDWSMGQPLVWGNSESINDKPIKDFAYGSPSSTFPSNYIYDFKSEYNSYTGFNYKYYGPTIPKNQWNCSNSSSLTSADAKEYCAAKDFYNPYNEETIGAIWVYDFMPFIYPLFICGNGEGVIQSTVQDINICGTYKCEGYESFTIEIPIDREGGKTTLKCDSSNAGVKVSGKIYDSSDHSGSFRTWDYWCPPPERFCRSVKLHEMHFKNNPFLSYTKQLEDVSEASNQSSSISYTEYLPHTLTNTANQSIPITYTTEINSNNESGSRDFWSKKKWIIIGIVIAIAILIIIIIIITLIAKKHKIDEPENDENSNDDGYLV</sequence>
<dbReference type="Proteomes" id="UP000001542">
    <property type="component" value="Unassembled WGS sequence"/>
</dbReference>
<reference evidence="10" key="1">
    <citation type="submission" date="2006-10" db="EMBL/GenBank/DDBJ databases">
        <authorList>
            <person name="Amadeo P."/>
            <person name="Zhao Q."/>
            <person name="Wortman J."/>
            <person name="Fraser-Liggett C."/>
            <person name="Carlton J."/>
        </authorList>
    </citation>
    <scope>NUCLEOTIDE SEQUENCE</scope>
    <source>
        <strain evidence="10">G3</strain>
    </source>
</reference>
<dbReference type="AlphaFoldDB" id="A2DN79"/>
<organism evidence="10 11">
    <name type="scientific">Trichomonas vaginalis (strain ATCC PRA-98 / G3)</name>
    <dbReference type="NCBI Taxonomy" id="412133"/>
    <lineage>
        <taxon>Eukaryota</taxon>
        <taxon>Metamonada</taxon>
        <taxon>Parabasalia</taxon>
        <taxon>Trichomonadida</taxon>
        <taxon>Trichomonadidae</taxon>
        <taxon>Trichomonas</taxon>
    </lineage>
</organism>
<protein>
    <submittedName>
        <fullName evidence="10">GP63-like</fullName>
    </submittedName>
</protein>
<dbReference type="GO" id="GO:0006508">
    <property type="term" value="P:proteolysis"/>
    <property type="evidence" value="ECO:0007669"/>
    <property type="project" value="UniProtKB-KW"/>
</dbReference>
<keyword evidence="11" id="KW-1185">Reference proteome</keyword>
<dbReference type="SUPFAM" id="SSF55486">
    <property type="entry name" value="Metalloproteases ('zincins'), catalytic domain"/>
    <property type="match status" value="1"/>
</dbReference>
<dbReference type="GO" id="GO:0005737">
    <property type="term" value="C:cytoplasm"/>
    <property type="evidence" value="ECO:0000318"/>
    <property type="project" value="GO_Central"/>
</dbReference>
<feature type="binding site" evidence="8">
    <location>
        <position position="235"/>
    </location>
    <ligand>
        <name>Zn(2+)</name>
        <dbReference type="ChEBI" id="CHEBI:29105"/>
        <note>catalytic</note>
    </ligand>
</feature>
<dbReference type="VEuPathDB" id="TrichDB:TVAGG3_1023970"/>